<dbReference type="AlphaFoldDB" id="A0A919QJ36"/>
<evidence type="ECO:0000256" key="1">
    <source>
        <dbReference type="ARBA" id="ARBA00010515"/>
    </source>
</evidence>
<evidence type="ECO:0000313" key="4">
    <source>
        <dbReference type="EMBL" id="GIH27132.1"/>
    </source>
</evidence>
<comment type="similarity">
    <text evidence="1">Belongs to the 'GDXG' lipolytic enzyme family.</text>
</comment>
<keyword evidence="5" id="KW-1185">Reference proteome</keyword>
<name>A0A919QJ36_9ACTN</name>
<dbReference type="Proteomes" id="UP000640052">
    <property type="component" value="Unassembled WGS sequence"/>
</dbReference>
<keyword evidence="2" id="KW-0378">Hydrolase</keyword>
<dbReference type="EMBL" id="BOOA01000050">
    <property type="protein sequence ID" value="GIH27132.1"/>
    <property type="molecule type" value="Genomic_DNA"/>
</dbReference>
<sequence length="338" mass="36699">MLALAVPAAYVSVNYGDQPLGIVDTQRATISREAAAHLDGATTLTIPDFAFPYLVTEEVIHQEQERFAANEKTVEDGLIKRFGLRLDRTMISGVPVTVVTPPEVRPENRNRIAINIHGGGFVMGTSRDRVGLLMAYELGMPVYSIDYSLSPQAVYPVAVNQSLAVYRALVGDRDPAQVVAFASSAGGNLLLSMLLAAERQALPMIAGVALFTPCTDLSGVGDSVVANNGRDSLVTNLRVGVPERFYAPGEDLRAPGLSPVYAEYAADFPPTVLTTGTRDFNLSDTVRQHWKLENAGVESRLLVGEGMWHGFHWEPDMPEAVQTRRAVVEFLMAQLEKS</sequence>
<dbReference type="Pfam" id="PF07859">
    <property type="entry name" value="Abhydrolase_3"/>
    <property type="match status" value="1"/>
</dbReference>
<evidence type="ECO:0000256" key="2">
    <source>
        <dbReference type="ARBA" id="ARBA00022801"/>
    </source>
</evidence>
<evidence type="ECO:0000313" key="5">
    <source>
        <dbReference type="Proteomes" id="UP000640052"/>
    </source>
</evidence>
<reference evidence="4" key="1">
    <citation type="submission" date="2021-01" db="EMBL/GenBank/DDBJ databases">
        <title>Whole genome shotgun sequence of Acrocarpospora phusangensis NBRC 108782.</title>
        <authorList>
            <person name="Komaki H."/>
            <person name="Tamura T."/>
        </authorList>
    </citation>
    <scope>NUCLEOTIDE SEQUENCE</scope>
    <source>
        <strain evidence="4">NBRC 108782</strain>
    </source>
</reference>
<protein>
    <submittedName>
        <fullName evidence="4">Esterase</fullName>
    </submittedName>
</protein>
<dbReference type="PANTHER" id="PTHR48081:SF30">
    <property type="entry name" value="ACETYL-HYDROLASE LIPR-RELATED"/>
    <property type="match status" value="1"/>
</dbReference>
<dbReference type="GO" id="GO:0004806">
    <property type="term" value="F:triacylglycerol lipase activity"/>
    <property type="evidence" value="ECO:0007669"/>
    <property type="project" value="TreeGrafter"/>
</dbReference>
<dbReference type="PANTHER" id="PTHR48081">
    <property type="entry name" value="AB HYDROLASE SUPERFAMILY PROTEIN C4A8.06C"/>
    <property type="match status" value="1"/>
</dbReference>
<accession>A0A919QJ36</accession>
<comment type="caution">
    <text evidence="4">The sequence shown here is derived from an EMBL/GenBank/DDBJ whole genome shotgun (WGS) entry which is preliminary data.</text>
</comment>
<organism evidence="4 5">
    <name type="scientific">Acrocarpospora phusangensis</name>
    <dbReference type="NCBI Taxonomy" id="1070424"/>
    <lineage>
        <taxon>Bacteria</taxon>
        <taxon>Bacillati</taxon>
        <taxon>Actinomycetota</taxon>
        <taxon>Actinomycetes</taxon>
        <taxon>Streptosporangiales</taxon>
        <taxon>Streptosporangiaceae</taxon>
        <taxon>Acrocarpospora</taxon>
    </lineage>
</organism>
<feature type="domain" description="Alpha/beta hydrolase fold-3" evidence="3">
    <location>
        <begin position="114"/>
        <end position="312"/>
    </location>
</feature>
<proteinExistence type="inferred from homology"/>
<dbReference type="Gene3D" id="3.40.50.1820">
    <property type="entry name" value="alpha/beta hydrolase"/>
    <property type="match status" value="1"/>
</dbReference>
<dbReference type="SUPFAM" id="SSF53474">
    <property type="entry name" value="alpha/beta-Hydrolases"/>
    <property type="match status" value="1"/>
</dbReference>
<dbReference type="InterPro" id="IPR029058">
    <property type="entry name" value="AB_hydrolase_fold"/>
</dbReference>
<evidence type="ECO:0000259" key="3">
    <source>
        <dbReference type="Pfam" id="PF07859"/>
    </source>
</evidence>
<dbReference type="InterPro" id="IPR050300">
    <property type="entry name" value="GDXG_lipolytic_enzyme"/>
</dbReference>
<gene>
    <name evidence="4" type="ORF">Aph01nite_54420</name>
</gene>
<dbReference type="InterPro" id="IPR013094">
    <property type="entry name" value="AB_hydrolase_3"/>
</dbReference>